<evidence type="ECO:0000313" key="2">
    <source>
        <dbReference type="EMBL" id="ABW68403.1"/>
    </source>
</evidence>
<dbReference type="AlphaFoldDB" id="A8ZWS2"/>
<accession>A8ZWS2</accession>
<dbReference type="RefSeq" id="WP_012176015.1">
    <property type="nucleotide sequence ID" value="NC_009943.1"/>
</dbReference>
<dbReference type="Proteomes" id="UP000008561">
    <property type="component" value="Chromosome"/>
</dbReference>
<dbReference type="PANTHER" id="PTHR23131:SF4">
    <property type="entry name" value="METALLO-BETA-LACTAMASE SUPERFAMILY POTEIN"/>
    <property type="match status" value="1"/>
</dbReference>
<keyword evidence="3" id="KW-1185">Reference proteome</keyword>
<dbReference type="InterPro" id="IPR036866">
    <property type="entry name" value="RibonucZ/Hydroxyglut_hydro"/>
</dbReference>
<dbReference type="SMART" id="SM00849">
    <property type="entry name" value="Lactamase_B"/>
    <property type="match status" value="1"/>
</dbReference>
<evidence type="ECO:0000259" key="1">
    <source>
        <dbReference type="SMART" id="SM00849"/>
    </source>
</evidence>
<proteinExistence type="predicted"/>
<evidence type="ECO:0000313" key="3">
    <source>
        <dbReference type="Proteomes" id="UP000008561"/>
    </source>
</evidence>
<dbReference type="InterPro" id="IPR050662">
    <property type="entry name" value="Sec-metab_biosynth-thioest"/>
</dbReference>
<dbReference type="HOGENOM" id="CLU_048478_0_2_7"/>
<feature type="domain" description="Metallo-beta-lactamase" evidence="1">
    <location>
        <begin position="29"/>
        <end position="244"/>
    </location>
</feature>
<dbReference type="InterPro" id="IPR001279">
    <property type="entry name" value="Metallo-B-lactamas"/>
</dbReference>
<dbReference type="OrthoDB" id="9802248at2"/>
<dbReference type="Pfam" id="PF00753">
    <property type="entry name" value="Lactamase_B"/>
    <property type="match status" value="2"/>
</dbReference>
<protein>
    <submittedName>
        <fullName evidence="2">Beta-lactamase domain protein</fullName>
    </submittedName>
</protein>
<dbReference type="Gene3D" id="3.60.15.10">
    <property type="entry name" value="Ribonuclease Z/Hydroxyacylglutathione hydrolase-like"/>
    <property type="match status" value="1"/>
</dbReference>
<dbReference type="KEGG" id="dol:Dole_2600"/>
<dbReference type="eggNOG" id="COG0491">
    <property type="taxonomic scope" value="Bacteria"/>
</dbReference>
<organism evidence="2 3">
    <name type="scientific">Desulfosudis oleivorans (strain DSM 6200 / JCM 39069 / Hxd3)</name>
    <name type="common">Desulfococcus oleovorans</name>
    <dbReference type="NCBI Taxonomy" id="96561"/>
    <lineage>
        <taxon>Bacteria</taxon>
        <taxon>Pseudomonadati</taxon>
        <taxon>Thermodesulfobacteriota</taxon>
        <taxon>Desulfobacteria</taxon>
        <taxon>Desulfobacterales</taxon>
        <taxon>Desulfosudaceae</taxon>
        <taxon>Desulfosudis</taxon>
    </lineage>
</organism>
<name>A8ZWS2_DESOH</name>
<dbReference type="SUPFAM" id="SSF56281">
    <property type="entry name" value="Metallo-hydrolase/oxidoreductase"/>
    <property type="match status" value="1"/>
</dbReference>
<sequence>MKKSATLSRKIANGIFSIRLPLTGDKPGPVNVYLFTGKNNVTLLDTGTAGAFGVLQKALAEHGMGCGDIGRIVLTHSHIDHYGSVQKILRAARRPVDIAGNFTQPVSIATGIGVSRQTMGAFLALMGVPFAVRHLMRILSVVFSSMGESCEVTTRIKEPDSVEMGDYTCRVIETPGHTRDSICLYHDATGMLFSGDHVLPHITPNAFVMLRENEPLPRRLSQKEFYGSIEKVRALSPTVVYPAHGRAITDLEAVVRMYTVSYQNRNRLILALLEKGEQSIYQVARRLFPNLRTARLPLEIFLAVSEVYTHVQVLEEKGLVKTGPVGGVLMVSLPGRQTSPRTDPA</sequence>
<dbReference type="EMBL" id="CP000859">
    <property type="protein sequence ID" value="ABW68403.1"/>
    <property type="molecule type" value="Genomic_DNA"/>
</dbReference>
<dbReference type="STRING" id="96561.Dole_2600"/>
<gene>
    <name evidence="2" type="ordered locus">Dole_2600</name>
</gene>
<dbReference type="PANTHER" id="PTHR23131">
    <property type="entry name" value="ENDORIBONUCLEASE LACTB2"/>
    <property type="match status" value="1"/>
</dbReference>
<reference evidence="2 3" key="1">
    <citation type="submission" date="2007-10" db="EMBL/GenBank/DDBJ databases">
        <title>Complete sequence of Desulfococcus oleovorans Hxd3.</title>
        <authorList>
            <consortium name="US DOE Joint Genome Institute"/>
            <person name="Copeland A."/>
            <person name="Lucas S."/>
            <person name="Lapidus A."/>
            <person name="Barry K."/>
            <person name="Glavina del Rio T."/>
            <person name="Dalin E."/>
            <person name="Tice H."/>
            <person name="Pitluck S."/>
            <person name="Kiss H."/>
            <person name="Brettin T."/>
            <person name="Bruce D."/>
            <person name="Detter J.C."/>
            <person name="Han C."/>
            <person name="Schmutz J."/>
            <person name="Larimer F."/>
            <person name="Land M."/>
            <person name="Hauser L."/>
            <person name="Kyrpides N."/>
            <person name="Kim E."/>
            <person name="Wawrik B."/>
            <person name="Richardson P."/>
        </authorList>
    </citation>
    <scope>NUCLEOTIDE SEQUENCE [LARGE SCALE GENOMIC DNA]</scope>
    <source>
        <strain evidence="3">DSM 6200 / JCM 39069 / Hxd3</strain>
    </source>
</reference>